<proteinExistence type="predicted"/>
<name>A0A419ASZ4_PECCA</name>
<sequence>MFVNYFLLINFLQYRNISRKSRIIRAQCFLYRLFFFADGLKRKLTSMNSYIKLFFGGLLIRDVELNKFTLPLLN</sequence>
<reference evidence="1 2" key="1">
    <citation type="submission" date="2018-09" db="EMBL/GenBank/DDBJ databases">
        <title>Phylogenetic diversity of Pectobacterium and Dickeya strains causing blackleg disease of potato in Morocco.</title>
        <authorList>
            <person name="Oulghazi S."/>
            <person name="Moumni M."/>
            <person name="Faure D."/>
        </authorList>
    </citation>
    <scope>NUCLEOTIDE SEQUENCE [LARGE SCALE GENOMIC DNA]</scope>
    <source>
        <strain evidence="1 2">S1.15.11.2D</strain>
    </source>
</reference>
<dbReference type="AlphaFoldDB" id="A0A419ASZ4"/>
<dbReference type="Proteomes" id="UP000283655">
    <property type="component" value="Unassembled WGS sequence"/>
</dbReference>
<comment type="caution">
    <text evidence="1">The sequence shown here is derived from an EMBL/GenBank/DDBJ whole genome shotgun (WGS) entry which is preliminary data.</text>
</comment>
<dbReference type="EMBL" id="QZDH01000045">
    <property type="protein sequence ID" value="RJL49495.1"/>
    <property type="molecule type" value="Genomic_DNA"/>
</dbReference>
<evidence type="ECO:0000313" key="2">
    <source>
        <dbReference type="Proteomes" id="UP000283655"/>
    </source>
</evidence>
<protein>
    <submittedName>
        <fullName evidence="1">Uncharacterized protein</fullName>
    </submittedName>
</protein>
<accession>A0A419ASZ4</accession>
<evidence type="ECO:0000313" key="1">
    <source>
        <dbReference type="EMBL" id="RJL49495.1"/>
    </source>
</evidence>
<gene>
    <name evidence="1" type="ORF">D5071_16540</name>
</gene>
<organism evidence="1 2">
    <name type="scientific">Pectobacterium carotovorum</name>
    <name type="common">Erwinia carotovora</name>
    <dbReference type="NCBI Taxonomy" id="554"/>
    <lineage>
        <taxon>Bacteria</taxon>
        <taxon>Pseudomonadati</taxon>
        <taxon>Pseudomonadota</taxon>
        <taxon>Gammaproteobacteria</taxon>
        <taxon>Enterobacterales</taxon>
        <taxon>Pectobacteriaceae</taxon>
        <taxon>Pectobacterium</taxon>
    </lineage>
</organism>